<keyword evidence="1" id="KW-1133">Transmembrane helix</keyword>
<feature type="transmembrane region" description="Helical" evidence="1">
    <location>
        <begin position="78"/>
        <end position="98"/>
    </location>
</feature>
<dbReference type="KEGG" id="vg:10511740"/>
<name>B6DU58_9CAUD</name>
<evidence type="ECO:0000313" key="2">
    <source>
        <dbReference type="EMBL" id="ACI15397.1"/>
    </source>
</evidence>
<keyword evidence="1" id="KW-0812">Transmembrane</keyword>
<dbReference type="Proteomes" id="UP000008742">
    <property type="component" value="Segment"/>
</dbReference>
<evidence type="ECO:0000313" key="3">
    <source>
        <dbReference type="Proteomes" id="UP000008742"/>
    </source>
</evidence>
<dbReference type="EMBL" id="HM151342">
    <property type="protein sequence ID" value="ACI15397.1"/>
    <property type="molecule type" value="Genomic_DNA"/>
</dbReference>
<proteinExistence type="predicted"/>
<keyword evidence="3" id="KW-1185">Reference proteome</keyword>
<evidence type="ECO:0000256" key="1">
    <source>
        <dbReference type="SAM" id="Phobius"/>
    </source>
</evidence>
<organism evidence="2 3">
    <name type="scientific">Roseobacter phage RDJL Phi 1</name>
    <dbReference type="NCBI Taxonomy" id="562742"/>
    <lineage>
        <taxon>Viruses</taxon>
        <taxon>Duplodnaviria</taxon>
        <taxon>Heunggongvirae</taxon>
        <taxon>Uroviricota</taxon>
        <taxon>Caudoviricetes</taxon>
        <taxon>Xiamenvirus</taxon>
        <taxon>Xiamenvirus RDJL1</taxon>
    </lineage>
</organism>
<dbReference type="GeneID" id="10511740"/>
<dbReference type="RefSeq" id="YP_004421771.1">
    <property type="nucleotide sequence ID" value="NC_015466.1"/>
</dbReference>
<protein>
    <submittedName>
        <fullName evidence="2">Uncharacterized protein</fullName>
    </submittedName>
</protein>
<sequence>MDEHTKALMQQVADEAAGKAVAQTLTSLGVDANDPFEVQKDMQALRELRDMITSEEFKADMMHLRKWRKAMDGVQNKGMLTVVGLAVSGIGAALWLGFQAMLRGGN</sequence>
<reference evidence="2 3" key="1">
    <citation type="journal article" date="2009" name="Appl. Environ. Microbiol.">
        <title>Roseophage RDJL Phi1, infecting the aerobic anoxygenic phototrophic bacterium Roseobacter denitrificans OCh114.</title>
        <authorList>
            <person name="Zhang Y."/>
            <person name="Jiao N."/>
        </authorList>
    </citation>
    <scope>NUCLEOTIDE SEQUENCE [LARGE SCALE GENOMIC DNA]</scope>
</reference>
<keyword evidence="1" id="KW-0472">Membrane</keyword>
<reference evidence="2 3" key="2">
    <citation type="journal article" date="2011" name="Virol. J.">
        <title>Complete genome sequence of a marine roseophage provides evidence into the evolution of gene transfer agents in alphaproteobacteria.</title>
        <authorList>
            <person name="Huang S."/>
            <person name="Zhang Y."/>
            <person name="Chen F."/>
            <person name="Jiao N."/>
        </authorList>
    </citation>
    <scope>NUCLEOTIDE SEQUENCE [LARGE SCALE GENOMIC DNA]</scope>
</reference>
<accession>B6DU58</accession>
<gene>
    <name evidence="2" type="ORF">RDJLphi1_gp03</name>
</gene>
<dbReference type="OrthoDB" id="27506at10239"/>